<dbReference type="Proteomes" id="UP001610444">
    <property type="component" value="Unassembled WGS sequence"/>
</dbReference>
<evidence type="ECO:0000313" key="3">
    <source>
        <dbReference type="Proteomes" id="UP001610444"/>
    </source>
</evidence>
<dbReference type="EMBL" id="JBFXLR010000004">
    <property type="protein sequence ID" value="KAL2858931.1"/>
    <property type="molecule type" value="Genomic_DNA"/>
</dbReference>
<evidence type="ECO:0000313" key="2">
    <source>
        <dbReference type="EMBL" id="KAL2858931.1"/>
    </source>
</evidence>
<feature type="region of interest" description="Disordered" evidence="1">
    <location>
        <begin position="76"/>
        <end position="100"/>
    </location>
</feature>
<dbReference type="RefSeq" id="XP_070903895.1">
    <property type="nucleotide sequence ID" value="XM_071044442.1"/>
</dbReference>
<dbReference type="GeneID" id="98159606"/>
<organism evidence="2 3">
    <name type="scientific">Aspergillus pseudodeflectus</name>
    <dbReference type="NCBI Taxonomy" id="176178"/>
    <lineage>
        <taxon>Eukaryota</taxon>
        <taxon>Fungi</taxon>
        <taxon>Dikarya</taxon>
        <taxon>Ascomycota</taxon>
        <taxon>Pezizomycotina</taxon>
        <taxon>Eurotiomycetes</taxon>
        <taxon>Eurotiomycetidae</taxon>
        <taxon>Eurotiales</taxon>
        <taxon>Aspergillaceae</taxon>
        <taxon>Aspergillus</taxon>
        <taxon>Aspergillus subgen. Nidulantes</taxon>
    </lineage>
</organism>
<gene>
    <name evidence="2" type="ORF">BJX68DRAFT_262455</name>
</gene>
<comment type="caution">
    <text evidence="2">The sequence shown here is derived from an EMBL/GenBank/DDBJ whole genome shotgun (WGS) entry which is preliminary data.</text>
</comment>
<accession>A0ABR4L317</accession>
<evidence type="ECO:0000256" key="1">
    <source>
        <dbReference type="SAM" id="MobiDB-lite"/>
    </source>
</evidence>
<keyword evidence="3" id="KW-1185">Reference proteome</keyword>
<proteinExistence type="predicted"/>
<reference evidence="2 3" key="1">
    <citation type="submission" date="2024-07" db="EMBL/GenBank/DDBJ databases">
        <title>Section-level genome sequencing and comparative genomics of Aspergillus sections Usti and Cavernicolus.</title>
        <authorList>
            <consortium name="Lawrence Berkeley National Laboratory"/>
            <person name="Nybo J.L."/>
            <person name="Vesth T.C."/>
            <person name="Theobald S."/>
            <person name="Frisvad J.C."/>
            <person name="Larsen T.O."/>
            <person name="Kjaerboelling I."/>
            <person name="Rothschild-Mancinelli K."/>
            <person name="Lyhne E.K."/>
            <person name="Kogle M.E."/>
            <person name="Barry K."/>
            <person name="Clum A."/>
            <person name="Na H."/>
            <person name="Ledsgaard L."/>
            <person name="Lin J."/>
            <person name="Lipzen A."/>
            <person name="Kuo A."/>
            <person name="Riley R."/>
            <person name="Mondo S."/>
            <person name="LaButti K."/>
            <person name="Haridas S."/>
            <person name="Pangalinan J."/>
            <person name="Salamov A.A."/>
            <person name="Simmons B.A."/>
            <person name="Magnuson J.K."/>
            <person name="Chen J."/>
            <person name="Drula E."/>
            <person name="Henrissat B."/>
            <person name="Wiebenga A."/>
            <person name="Lubbers R.J."/>
            <person name="Gomes A.C."/>
            <person name="Macurrencykelacurrency M.R."/>
            <person name="Stajich J."/>
            <person name="Grigoriev I.V."/>
            <person name="Mortensen U.H."/>
            <person name="De vries R.P."/>
            <person name="Baker S.E."/>
            <person name="Andersen M.R."/>
        </authorList>
    </citation>
    <scope>NUCLEOTIDE SEQUENCE [LARGE SCALE GENOMIC DNA]</scope>
    <source>
        <strain evidence="2 3">CBS 756.74</strain>
    </source>
</reference>
<name>A0ABR4L317_9EURO</name>
<sequence length="145" mass="15989">MDFATTYFYETLPTPVGSQGPRVVMAPKYSAIVPGAINAESIDLKGDHLTIVKYNPVKSANMHIIGQRLRVLVKLATEAPQKRPKPPPNPIDGASREKPTNIRVTPMEFQLGPGLPEIRNPRFTGRESILKNMSYTLYGGADSDR</sequence>
<protein>
    <submittedName>
        <fullName evidence="2">Uncharacterized protein</fullName>
    </submittedName>
</protein>